<proteinExistence type="predicted"/>
<dbReference type="Proteomes" id="UP000093391">
    <property type="component" value="Chromosome"/>
</dbReference>
<organism evidence="2 3">
    <name type="scientific">Acinetobacter larvae</name>
    <dbReference type="NCBI Taxonomy" id="1789224"/>
    <lineage>
        <taxon>Bacteria</taxon>
        <taxon>Pseudomonadati</taxon>
        <taxon>Pseudomonadota</taxon>
        <taxon>Gammaproteobacteria</taxon>
        <taxon>Moraxellales</taxon>
        <taxon>Moraxellaceae</taxon>
        <taxon>Acinetobacter</taxon>
    </lineage>
</organism>
<sequence length="114" mass="12853">MKAICLSVNVHDIHSSMLKSAIWVLSLLPASHLFTEVWQNTEGSSQIVLGFITFSIFIALSIIGFIYALWASMLQLKTEADDEASPLEKQLVKFYRYMPMLSLMSIASYLATQF</sequence>
<dbReference type="OrthoDB" id="6713417at2"/>
<keyword evidence="1" id="KW-0472">Membrane</keyword>
<evidence type="ECO:0000313" key="3">
    <source>
        <dbReference type="Proteomes" id="UP000093391"/>
    </source>
</evidence>
<accession>A0A1B2LW70</accession>
<feature type="transmembrane region" description="Helical" evidence="1">
    <location>
        <begin position="47"/>
        <end position="74"/>
    </location>
</feature>
<dbReference type="RefSeq" id="WP_067551758.1">
    <property type="nucleotide sequence ID" value="NZ_CP016895.1"/>
</dbReference>
<feature type="transmembrane region" description="Helical" evidence="1">
    <location>
        <begin position="16"/>
        <end position="35"/>
    </location>
</feature>
<name>A0A1B2LW70_9GAMM</name>
<keyword evidence="3" id="KW-1185">Reference proteome</keyword>
<gene>
    <name evidence="2" type="ORF">BFG52_01695</name>
</gene>
<dbReference type="AlphaFoldDB" id="A0A1B2LW70"/>
<keyword evidence="1" id="KW-0812">Transmembrane</keyword>
<keyword evidence="1" id="KW-1133">Transmembrane helix</keyword>
<dbReference type="KEGG" id="ala:BFG52_01695"/>
<evidence type="ECO:0000313" key="2">
    <source>
        <dbReference type="EMBL" id="AOA57190.1"/>
    </source>
</evidence>
<evidence type="ECO:0000256" key="1">
    <source>
        <dbReference type="SAM" id="Phobius"/>
    </source>
</evidence>
<protein>
    <submittedName>
        <fullName evidence="2">Uncharacterized protein</fullName>
    </submittedName>
</protein>
<dbReference type="EMBL" id="CP016895">
    <property type="protein sequence ID" value="AOA57190.1"/>
    <property type="molecule type" value="Genomic_DNA"/>
</dbReference>
<reference evidence="2 3" key="1">
    <citation type="submission" date="2016-08" db="EMBL/GenBank/DDBJ databases">
        <authorList>
            <person name="Seilhamer J.J."/>
        </authorList>
    </citation>
    <scope>NUCLEOTIDE SEQUENCE [LARGE SCALE GENOMIC DNA]</scope>
    <source>
        <strain evidence="2 3">BRTC-1</strain>
    </source>
</reference>